<gene>
    <name evidence="1" type="ORF">L3049_14140</name>
</gene>
<protein>
    <submittedName>
        <fullName evidence="1">Uncharacterized protein</fullName>
    </submittedName>
</protein>
<reference evidence="1 2" key="1">
    <citation type="submission" date="2022-01" db="EMBL/GenBank/DDBJ databases">
        <title>Labilibaculum sp. nov, a marine bacterium isolated from Antarctica.</title>
        <authorList>
            <person name="Dai W."/>
        </authorList>
    </citation>
    <scope>NUCLEOTIDE SEQUENCE [LARGE SCALE GENOMIC DNA]</scope>
    <source>
        <strain evidence="1 2">DW002</strain>
    </source>
</reference>
<evidence type="ECO:0000313" key="1">
    <source>
        <dbReference type="EMBL" id="MDE5419136.1"/>
    </source>
</evidence>
<accession>A0ABT5VUN4</accession>
<dbReference type="EMBL" id="JAKJSC010000002">
    <property type="protein sequence ID" value="MDE5419136.1"/>
    <property type="molecule type" value="Genomic_DNA"/>
</dbReference>
<evidence type="ECO:0000313" key="2">
    <source>
        <dbReference type="Proteomes" id="UP001528920"/>
    </source>
</evidence>
<proteinExistence type="predicted"/>
<keyword evidence="2" id="KW-1185">Reference proteome</keyword>
<dbReference type="RefSeq" id="WP_275110465.1">
    <property type="nucleotide sequence ID" value="NZ_JAKJSC010000002.1"/>
</dbReference>
<organism evidence="1 2">
    <name type="scientific">Paralabilibaculum antarcticum</name>
    <dbReference type="NCBI Taxonomy" id="2912572"/>
    <lineage>
        <taxon>Bacteria</taxon>
        <taxon>Pseudomonadati</taxon>
        <taxon>Bacteroidota</taxon>
        <taxon>Bacteroidia</taxon>
        <taxon>Marinilabiliales</taxon>
        <taxon>Marinifilaceae</taxon>
        <taxon>Paralabilibaculum</taxon>
    </lineage>
</organism>
<comment type="caution">
    <text evidence="1">The sequence shown here is derived from an EMBL/GenBank/DDBJ whole genome shotgun (WGS) entry which is preliminary data.</text>
</comment>
<sequence length="154" mass="17748">MSKNSTLNILIQMKDQLENIIASGDGLDSDKKLLAETEKSIKWVNSCNGYSLHEKQDCYNCGKLFTPKNQHQKCCSSNCRVQFHRAKKRLSNFNNKVQEMIDETGQETNYIIEQTITESNKCPFIVYIKGSRFESESTKSLLSEIKKALWNQKK</sequence>
<dbReference type="Proteomes" id="UP001528920">
    <property type="component" value="Unassembled WGS sequence"/>
</dbReference>
<name>A0ABT5VUN4_9BACT</name>